<keyword evidence="2" id="KW-1185">Reference proteome</keyword>
<evidence type="ECO:0000313" key="2">
    <source>
        <dbReference type="Proteomes" id="UP001303160"/>
    </source>
</evidence>
<evidence type="ECO:0000313" key="1">
    <source>
        <dbReference type="EMBL" id="KAK4201609.1"/>
    </source>
</evidence>
<comment type="caution">
    <text evidence="1">The sequence shown here is derived from an EMBL/GenBank/DDBJ whole genome shotgun (WGS) entry which is preliminary data.</text>
</comment>
<reference evidence="1" key="2">
    <citation type="submission" date="2023-05" db="EMBL/GenBank/DDBJ databases">
        <authorList>
            <consortium name="Lawrence Berkeley National Laboratory"/>
            <person name="Steindorff A."/>
            <person name="Hensen N."/>
            <person name="Bonometti L."/>
            <person name="Westerberg I."/>
            <person name="Brannstrom I.O."/>
            <person name="Guillou S."/>
            <person name="Cros-Aarteil S."/>
            <person name="Calhoun S."/>
            <person name="Haridas S."/>
            <person name="Kuo A."/>
            <person name="Mondo S."/>
            <person name="Pangilinan J."/>
            <person name="Riley R."/>
            <person name="Labutti K."/>
            <person name="Andreopoulos B."/>
            <person name="Lipzen A."/>
            <person name="Chen C."/>
            <person name="Yanf M."/>
            <person name="Daum C."/>
            <person name="Ng V."/>
            <person name="Clum A."/>
            <person name="Ohm R."/>
            <person name="Martin F."/>
            <person name="Silar P."/>
            <person name="Natvig D."/>
            <person name="Lalanne C."/>
            <person name="Gautier V."/>
            <person name="Ament-Velasquez S.L."/>
            <person name="Kruys A."/>
            <person name="Hutchinson M.I."/>
            <person name="Powell A.J."/>
            <person name="Barry K."/>
            <person name="Miller A.N."/>
            <person name="Grigoriev I.V."/>
            <person name="Debuchy R."/>
            <person name="Gladieux P."/>
            <person name="Thoren M.H."/>
            <person name="Johannesson H."/>
        </authorList>
    </citation>
    <scope>NUCLEOTIDE SEQUENCE</scope>
    <source>
        <strain evidence="1">CBS 315.58</strain>
    </source>
</reference>
<proteinExistence type="predicted"/>
<dbReference type="Proteomes" id="UP001303160">
    <property type="component" value="Unassembled WGS sequence"/>
</dbReference>
<gene>
    <name evidence="1" type="ORF">QBC40DRAFT_252910</name>
</gene>
<reference evidence="1" key="1">
    <citation type="journal article" date="2023" name="Mol. Phylogenet. Evol.">
        <title>Genome-scale phylogeny and comparative genomics of the fungal order Sordariales.</title>
        <authorList>
            <person name="Hensen N."/>
            <person name="Bonometti L."/>
            <person name="Westerberg I."/>
            <person name="Brannstrom I.O."/>
            <person name="Guillou S."/>
            <person name="Cros-Aarteil S."/>
            <person name="Calhoun S."/>
            <person name="Haridas S."/>
            <person name="Kuo A."/>
            <person name="Mondo S."/>
            <person name="Pangilinan J."/>
            <person name="Riley R."/>
            <person name="LaButti K."/>
            <person name="Andreopoulos B."/>
            <person name="Lipzen A."/>
            <person name="Chen C."/>
            <person name="Yan M."/>
            <person name="Daum C."/>
            <person name="Ng V."/>
            <person name="Clum A."/>
            <person name="Steindorff A."/>
            <person name="Ohm R.A."/>
            <person name="Martin F."/>
            <person name="Silar P."/>
            <person name="Natvig D.O."/>
            <person name="Lalanne C."/>
            <person name="Gautier V."/>
            <person name="Ament-Velasquez S.L."/>
            <person name="Kruys A."/>
            <person name="Hutchinson M.I."/>
            <person name="Powell A.J."/>
            <person name="Barry K."/>
            <person name="Miller A.N."/>
            <person name="Grigoriev I.V."/>
            <person name="Debuchy R."/>
            <person name="Gladieux P."/>
            <person name="Hiltunen Thoren M."/>
            <person name="Johannesson H."/>
        </authorList>
    </citation>
    <scope>NUCLEOTIDE SEQUENCE</scope>
    <source>
        <strain evidence="1">CBS 315.58</strain>
    </source>
</reference>
<organism evidence="1 2">
    <name type="scientific">Triangularia verruculosa</name>
    <dbReference type="NCBI Taxonomy" id="2587418"/>
    <lineage>
        <taxon>Eukaryota</taxon>
        <taxon>Fungi</taxon>
        <taxon>Dikarya</taxon>
        <taxon>Ascomycota</taxon>
        <taxon>Pezizomycotina</taxon>
        <taxon>Sordariomycetes</taxon>
        <taxon>Sordariomycetidae</taxon>
        <taxon>Sordariales</taxon>
        <taxon>Podosporaceae</taxon>
        <taxon>Triangularia</taxon>
    </lineage>
</organism>
<dbReference type="AlphaFoldDB" id="A0AAN7AWM6"/>
<protein>
    <submittedName>
        <fullName evidence="1">Uncharacterized protein</fullName>
    </submittedName>
</protein>
<name>A0AAN7AWM6_9PEZI</name>
<sequence>MHPFQVELRTSCLCCSTAIPTQNFTISPPDFTSPLFSPQEFTIDPLFPPQSLAADPLYFDTLTMGEQPATPIQSQSSATRSFTLPTPQQVAMAAQYGLTPEQEAILREPVTPPSVMQALDLARESEEGATEPTIVKIITDAYNKVWNKIVTRPDLYLMTESEFTLFNYFQQCWPDKEIARRAVARFWDNGWAWAPARTGGQW</sequence>
<accession>A0AAN7AWM6</accession>
<dbReference type="EMBL" id="MU863905">
    <property type="protein sequence ID" value="KAK4201609.1"/>
    <property type="molecule type" value="Genomic_DNA"/>
</dbReference>